<dbReference type="Pfam" id="PF00563">
    <property type="entry name" value="EAL"/>
    <property type="match status" value="1"/>
</dbReference>
<organism evidence="5 6">
    <name type="scientific">Kinneretia aquatilis</name>
    <dbReference type="NCBI Taxonomy" id="2070761"/>
    <lineage>
        <taxon>Bacteria</taxon>
        <taxon>Pseudomonadati</taxon>
        <taxon>Pseudomonadota</taxon>
        <taxon>Betaproteobacteria</taxon>
        <taxon>Burkholderiales</taxon>
        <taxon>Sphaerotilaceae</taxon>
        <taxon>Roseateles</taxon>
    </lineage>
</organism>
<dbReference type="PANTHER" id="PTHR33121:SF71">
    <property type="entry name" value="OXYGEN SENSOR PROTEIN DOSP"/>
    <property type="match status" value="1"/>
</dbReference>
<dbReference type="SUPFAM" id="SSF55073">
    <property type="entry name" value="Nucleotide cyclase"/>
    <property type="match status" value="1"/>
</dbReference>
<evidence type="ECO:0000256" key="1">
    <source>
        <dbReference type="SAM" id="Phobius"/>
    </source>
</evidence>
<dbReference type="AlphaFoldDB" id="A0A2N8KYI4"/>
<evidence type="ECO:0000313" key="6">
    <source>
        <dbReference type="Proteomes" id="UP000235916"/>
    </source>
</evidence>
<feature type="domain" description="HAMP" evidence="3">
    <location>
        <begin position="314"/>
        <end position="367"/>
    </location>
</feature>
<dbReference type="PANTHER" id="PTHR33121">
    <property type="entry name" value="CYCLIC DI-GMP PHOSPHODIESTERASE PDEF"/>
    <property type="match status" value="1"/>
</dbReference>
<evidence type="ECO:0000259" key="4">
    <source>
        <dbReference type="PROSITE" id="PS50887"/>
    </source>
</evidence>
<dbReference type="InterPro" id="IPR001633">
    <property type="entry name" value="EAL_dom"/>
</dbReference>
<dbReference type="Pfam" id="PF14827">
    <property type="entry name" value="dCache_3"/>
    <property type="match status" value="1"/>
</dbReference>
<dbReference type="OrthoDB" id="9813903at2"/>
<dbReference type="SUPFAM" id="SSF141868">
    <property type="entry name" value="EAL domain-like"/>
    <property type="match status" value="1"/>
</dbReference>
<dbReference type="InterPro" id="IPR000160">
    <property type="entry name" value="GGDEF_dom"/>
</dbReference>
<protein>
    <submittedName>
        <fullName evidence="5">GGDEF domain-containing protein</fullName>
    </submittedName>
</protein>
<dbReference type="PROSITE" id="PS50885">
    <property type="entry name" value="HAMP"/>
    <property type="match status" value="1"/>
</dbReference>
<dbReference type="Proteomes" id="UP000235916">
    <property type="component" value="Unassembled WGS sequence"/>
</dbReference>
<feature type="domain" description="GGDEF" evidence="4">
    <location>
        <begin position="401"/>
        <end position="533"/>
    </location>
</feature>
<dbReference type="Pfam" id="PF00672">
    <property type="entry name" value="HAMP"/>
    <property type="match status" value="1"/>
</dbReference>
<reference evidence="5 6" key="1">
    <citation type="submission" date="2018-01" db="EMBL/GenBank/DDBJ databases">
        <title>Draft genome sequence of Paucibacter aquatile CR182 isolated from freshwater of the Nakdong River.</title>
        <authorList>
            <person name="Choi A."/>
            <person name="Chung E.J."/>
        </authorList>
    </citation>
    <scope>NUCLEOTIDE SEQUENCE [LARGE SCALE GENOMIC DNA]</scope>
    <source>
        <strain evidence="5 6">CR182</strain>
    </source>
</reference>
<dbReference type="CDD" id="cd01949">
    <property type="entry name" value="GGDEF"/>
    <property type="match status" value="1"/>
</dbReference>
<dbReference type="FunFam" id="3.20.20.450:FF:000001">
    <property type="entry name" value="Cyclic di-GMP phosphodiesterase yahA"/>
    <property type="match status" value="1"/>
</dbReference>
<gene>
    <name evidence="5" type="ORF">C1O66_13955</name>
</gene>
<name>A0A2N8KYI4_9BURK</name>
<evidence type="ECO:0000313" key="5">
    <source>
        <dbReference type="EMBL" id="PND38517.1"/>
    </source>
</evidence>
<feature type="transmembrane region" description="Helical" evidence="1">
    <location>
        <begin position="294"/>
        <end position="313"/>
    </location>
</feature>
<feature type="domain" description="EAL" evidence="2">
    <location>
        <begin position="542"/>
        <end position="795"/>
    </location>
</feature>
<keyword evidence="1" id="KW-0472">Membrane</keyword>
<dbReference type="InterPro" id="IPR043128">
    <property type="entry name" value="Rev_trsase/Diguanyl_cyclase"/>
</dbReference>
<dbReference type="GO" id="GO:0071111">
    <property type="term" value="F:cyclic-guanylate-specific phosphodiesterase activity"/>
    <property type="evidence" value="ECO:0007669"/>
    <property type="project" value="InterPro"/>
</dbReference>
<dbReference type="InterPro" id="IPR035919">
    <property type="entry name" value="EAL_sf"/>
</dbReference>
<dbReference type="PROSITE" id="PS50887">
    <property type="entry name" value="GGDEF"/>
    <property type="match status" value="1"/>
</dbReference>
<evidence type="ECO:0000259" key="3">
    <source>
        <dbReference type="PROSITE" id="PS50885"/>
    </source>
</evidence>
<dbReference type="InterPro" id="IPR029787">
    <property type="entry name" value="Nucleotide_cyclase"/>
</dbReference>
<dbReference type="SMART" id="SM00304">
    <property type="entry name" value="HAMP"/>
    <property type="match status" value="1"/>
</dbReference>
<dbReference type="NCBIfam" id="TIGR00254">
    <property type="entry name" value="GGDEF"/>
    <property type="match status" value="1"/>
</dbReference>
<dbReference type="InterPro" id="IPR003660">
    <property type="entry name" value="HAMP_dom"/>
</dbReference>
<dbReference type="GO" id="GO:0016020">
    <property type="term" value="C:membrane"/>
    <property type="evidence" value="ECO:0007669"/>
    <property type="project" value="InterPro"/>
</dbReference>
<dbReference type="CDD" id="cd06225">
    <property type="entry name" value="HAMP"/>
    <property type="match status" value="1"/>
</dbReference>
<keyword evidence="1" id="KW-1133">Transmembrane helix</keyword>
<dbReference type="Gene3D" id="3.20.20.450">
    <property type="entry name" value="EAL domain"/>
    <property type="match status" value="1"/>
</dbReference>
<dbReference type="GO" id="GO:0007165">
    <property type="term" value="P:signal transduction"/>
    <property type="evidence" value="ECO:0007669"/>
    <property type="project" value="InterPro"/>
</dbReference>
<comment type="caution">
    <text evidence="5">The sequence shown here is derived from an EMBL/GenBank/DDBJ whole genome shotgun (WGS) entry which is preliminary data.</text>
</comment>
<keyword evidence="6" id="KW-1185">Reference proteome</keyword>
<dbReference type="EMBL" id="POSP01000003">
    <property type="protein sequence ID" value="PND38517.1"/>
    <property type="molecule type" value="Genomic_DNA"/>
</dbReference>
<dbReference type="SMART" id="SM00267">
    <property type="entry name" value="GGDEF"/>
    <property type="match status" value="1"/>
</dbReference>
<dbReference type="InterPro" id="IPR050706">
    <property type="entry name" value="Cyclic-di-GMP_PDE-like"/>
</dbReference>
<dbReference type="SUPFAM" id="SSF158472">
    <property type="entry name" value="HAMP domain-like"/>
    <property type="match status" value="1"/>
</dbReference>
<dbReference type="InterPro" id="IPR029150">
    <property type="entry name" value="dCache_3"/>
</dbReference>
<dbReference type="RefSeq" id="WP_102768435.1">
    <property type="nucleotide sequence ID" value="NZ_POSP01000003.1"/>
</dbReference>
<dbReference type="CDD" id="cd01948">
    <property type="entry name" value="EAL"/>
    <property type="match status" value="1"/>
</dbReference>
<dbReference type="Pfam" id="PF00990">
    <property type="entry name" value="GGDEF"/>
    <property type="match status" value="1"/>
</dbReference>
<keyword evidence="1" id="KW-0812">Transmembrane</keyword>
<accession>A0A2N8KYI4</accession>
<dbReference type="SMART" id="SM00052">
    <property type="entry name" value="EAL"/>
    <property type="match status" value="1"/>
</dbReference>
<dbReference type="Gene3D" id="3.30.70.270">
    <property type="match status" value="1"/>
</dbReference>
<proteinExistence type="predicted"/>
<evidence type="ECO:0000259" key="2">
    <source>
        <dbReference type="PROSITE" id="PS50883"/>
    </source>
</evidence>
<dbReference type="PROSITE" id="PS50883">
    <property type="entry name" value="EAL"/>
    <property type="match status" value="1"/>
</dbReference>
<sequence>MKLPAFLHLRRLEGRIVALFLALLVLVQLTSWMITYANIRRSTEVAVEAELKTGQRMLGHLLAQDAQQRVAVLRQLENNHGIRSVLAEAAGMPATEFADTLFSALDSKNSQLVDASVIAYVSADFRLITATRLQAEAFVALLPALIQAKEAEDAGNEPSGRASLALVGGRAYQLVFVPVKAAGLGGWLMMAVDLQSEPLRELQTLSGLRSVFLLRPAEGQAWAPLGSVLDAATTGQVAGQVQAAEPTFSLQLGEEEMRGLYVPLLRSGDQQLAVLLLRSFDQAFESYRTLRQTLGTLTVLGILAFALGSVLTARRISRPIKTLADSAERLGAGDYATPVAQDGSADEVGDLARAFEAMRQGIQQRDASLNELAFQDQLTRLPNRAGFVQVLERWLAEHPEAPCAVLTLGLDRFKHVNDVQGHDFGDLLLQKVAQRLQALLPASEDALARLNGDEFALLLSQADESAALALADAIHRDFERPLRIKDQTVDLSAGIGLALAPAHGREAKQLLSRATLAMFEAKKRQNGSVFYSASLDAGSQESLSLLSELRHAVEAGELRLYLQPKVDLQSGRIISAEALVRWQHPERGLVPPMQFIPFAEQTGFIRALTAWVIEASAAAWAQARAQDLALRISVNLSTRDLLDQDLPAKIQAMLDAHGARSDALCLEITESAIMDDPQRALHTLQQLQERGFKMSIDDFGTGYSSLAYLKRLPVHELKIDKSFVMAMESDLGDAKIVRSTIELAHNLGLSVVAEGVESAKAWRLLAALGCDEGQGYFIAKPMPQEQFLDWLRAWRAPEIGSIGADTMLSQLD</sequence>
<dbReference type="Gene3D" id="6.10.340.10">
    <property type="match status" value="1"/>
</dbReference>